<dbReference type="AlphaFoldDB" id="A0A1J7H1S0"/>
<protein>
    <submittedName>
        <fullName evidence="2">Uncharacterized protein</fullName>
    </submittedName>
</protein>
<organism evidence="2 3">
    <name type="scientific">Lupinus angustifolius</name>
    <name type="common">Narrow-leaved blue lupine</name>
    <dbReference type="NCBI Taxonomy" id="3871"/>
    <lineage>
        <taxon>Eukaryota</taxon>
        <taxon>Viridiplantae</taxon>
        <taxon>Streptophyta</taxon>
        <taxon>Embryophyta</taxon>
        <taxon>Tracheophyta</taxon>
        <taxon>Spermatophyta</taxon>
        <taxon>Magnoliopsida</taxon>
        <taxon>eudicotyledons</taxon>
        <taxon>Gunneridae</taxon>
        <taxon>Pentapetalae</taxon>
        <taxon>rosids</taxon>
        <taxon>fabids</taxon>
        <taxon>Fabales</taxon>
        <taxon>Fabaceae</taxon>
        <taxon>Papilionoideae</taxon>
        <taxon>50 kb inversion clade</taxon>
        <taxon>genistoids sensu lato</taxon>
        <taxon>core genistoids</taxon>
        <taxon>Genisteae</taxon>
        <taxon>Lupinus</taxon>
    </lineage>
</organism>
<gene>
    <name evidence="2" type="ORF">TanjilG_05128</name>
</gene>
<evidence type="ECO:0000256" key="1">
    <source>
        <dbReference type="SAM" id="MobiDB-lite"/>
    </source>
</evidence>
<sequence>MEENERSAEAAEAVAQHIPSEENLENEEVGGTQAVGGAEGVRGTEEIVLEESSVQDESHEDSENLGGGTCEIVVEESIVQDQSHEDNENLDGTHGVGGSQENEGDENTVQDCENSENLDQPKALSTLSRKLICMAILLGYMILGVLDEEQNQSADMRRNLCCKCGGVI</sequence>
<name>A0A1J7H1S0_LUPAN</name>
<keyword evidence="3" id="KW-1185">Reference proteome</keyword>
<evidence type="ECO:0000313" key="2">
    <source>
        <dbReference type="EMBL" id="OIV96288.1"/>
    </source>
</evidence>
<accession>A0A1J7H1S0</accession>
<dbReference type="Proteomes" id="UP000188354">
    <property type="component" value="Chromosome LG15"/>
</dbReference>
<reference evidence="2 3" key="1">
    <citation type="journal article" date="2017" name="Plant Biotechnol. J.">
        <title>A comprehensive draft genome sequence for lupin (Lupinus angustifolius), an emerging health food: insights into plant-microbe interactions and legume evolution.</title>
        <authorList>
            <person name="Hane J.K."/>
            <person name="Ming Y."/>
            <person name="Kamphuis L.G."/>
            <person name="Nelson M.N."/>
            <person name="Garg G."/>
            <person name="Atkins C.A."/>
            <person name="Bayer P.E."/>
            <person name="Bravo A."/>
            <person name="Bringans S."/>
            <person name="Cannon S."/>
            <person name="Edwards D."/>
            <person name="Foley R."/>
            <person name="Gao L.L."/>
            <person name="Harrison M.J."/>
            <person name="Huang W."/>
            <person name="Hurgobin B."/>
            <person name="Li S."/>
            <person name="Liu C.W."/>
            <person name="McGrath A."/>
            <person name="Morahan G."/>
            <person name="Murray J."/>
            <person name="Weller J."/>
            <person name="Jian J."/>
            <person name="Singh K.B."/>
        </authorList>
    </citation>
    <scope>NUCLEOTIDE SEQUENCE [LARGE SCALE GENOMIC DNA]</scope>
    <source>
        <strain evidence="3">cv. Tanjil</strain>
        <tissue evidence="2">Whole plant</tissue>
    </source>
</reference>
<evidence type="ECO:0000313" key="3">
    <source>
        <dbReference type="Proteomes" id="UP000188354"/>
    </source>
</evidence>
<proteinExistence type="predicted"/>
<dbReference type="EMBL" id="CM007375">
    <property type="protein sequence ID" value="OIV96288.1"/>
    <property type="molecule type" value="Genomic_DNA"/>
</dbReference>
<dbReference type="Gramene" id="OIV96288">
    <property type="protein sequence ID" value="OIV96288"/>
    <property type="gene ID" value="TanjilG_05128"/>
</dbReference>
<feature type="compositionally biased region" description="Acidic residues" evidence="1">
    <location>
        <begin position="102"/>
        <end position="116"/>
    </location>
</feature>
<feature type="region of interest" description="Disordered" evidence="1">
    <location>
        <begin position="1"/>
        <end position="117"/>
    </location>
</feature>